<organism evidence="2 3">
    <name type="scientific">Sphaerobolus stellatus (strain SS14)</name>
    <dbReference type="NCBI Taxonomy" id="990650"/>
    <lineage>
        <taxon>Eukaryota</taxon>
        <taxon>Fungi</taxon>
        <taxon>Dikarya</taxon>
        <taxon>Basidiomycota</taxon>
        <taxon>Agaricomycotina</taxon>
        <taxon>Agaricomycetes</taxon>
        <taxon>Phallomycetidae</taxon>
        <taxon>Geastrales</taxon>
        <taxon>Sphaerobolaceae</taxon>
        <taxon>Sphaerobolus</taxon>
    </lineage>
</organism>
<accession>A0A0C9VJM8</accession>
<evidence type="ECO:0000256" key="1">
    <source>
        <dbReference type="SAM" id="MobiDB-lite"/>
    </source>
</evidence>
<proteinExistence type="predicted"/>
<keyword evidence="3" id="KW-1185">Reference proteome</keyword>
<dbReference type="Proteomes" id="UP000054279">
    <property type="component" value="Unassembled WGS sequence"/>
</dbReference>
<dbReference type="EMBL" id="KN837168">
    <property type="protein sequence ID" value="KIJ37616.1"/>
    <property type="molecule type" value="Genomic_DNA"/>
</dbReference>
<evidence type="ECO:0000313" key="3">
    <source>
        <dbReference type="Proteomes" id="UP000054279"/>
    </source>
</evidence>
<reference evidence="2 3" key="1">
    <citation type="submission" date="2014-06" db="EMBL/GenBank/DDBJ databases">
        <title>Evolutionary Origins and Diversification of the Mycorrhizal Mutualists.</title>
        <authorList>
            <consortium name="DOE Joint Genome Institute"/>
            <consortium name="Mycorrhizal Genomics Consortium"/>
            <person name="Kohler A."/>
            <person name="Kuo A."/>
            <person name="Nagy L.G."/>
            <person name="Floudas D."/>
            <person name="Copeland A."/>
            <person name="Barry K.W."/>
            <person name="Cichocki N."/>
            <person name="Veneault-Fourrey C."/>
            <person name="LaButti K."/>
            <person name="Lindquist E.A."/>
            <person name="Lipzen A."/>
            <person name="Lundell T."/>
            <person name="Morin E."/>
            <person name="Murat C."/>
            <person name="Riley R."/>
            <person name="Ohm R."/>
            <person name="Sun H."/>
            <person name="Tunlid A."/>
            <person name="Henrissat B."/>
            <person name="Grigoriev I.V."/>
            <person name="Hibbett D.S."/>
            <person name="Martin F."/>
        </authorList>
    </citation>
    <scope>NUCLEOTIDE SEQUENCE [LARGE SCALE GENOMIC DNA]</scope>
    <source>
        <strain evidence="2 3">SS14</strain>
    </source>
</reference>
<dbReference type="HOGENOM" id="CLU_1670526_0_0_1"/>
<gene>
    <name evidence="2" type="ORF">M422DRAFT_259975</name>
</gene>
<dbReference type="AlphaFoldDB" id="A0A0C9VJM8"/>
<sequence>MSAPTPPTPPHIAPYLKKSFWRGITSRTPGFLRSHASHTDSQGRVKHSQGSARIYQSGGSGIVEVKVEAEDTQTSFTCRSSVLCLSLRSESTTTTGPSVMNMDADDLKTQIDFVTTESTLSLRSSSSSSPPNRKVALEIETGDAIAGGGGVLIGTSMV</sequence>
<evidence type="ECO:0000313" key="2">
    <source>
        <dbReference type="EMBL" id="KIJ37616.1"/>
    </source>
</evidence>
<feature type="region of interest" description="Disordered" evidence="1">
    <location>
        <begin position="31"/>
        <end position="51"/>
    </location>
</feature>
<name>A0A0C9VJM8_SPHS4</name>
<protein>
    <submittedName>
        <fullName evidence="2">Uncharacterized protein</fullName>
    </submittedName>
</protein>